<keyword evidence="2" id="KW-1185">Reference proteome</keyword>
<dbReference type="RefSeq" id="WP_245940787.1">
    <property type="nucleotide sequence ID" value="NZ_QRDV01000026.1"/>
</dbReference>
<protein>
    <submittedName>
        <fullName evidence="1">Uncharacterized protein</fullName>
    </submittedName>
</protein>
<accession>A0A3D9GRD9</accession>
<evidence type="ECO:0000313" key="1">
    <source>
        <dbReference type="EMBL" id="RED37665.1"/>
    </source>
</evidence>
<dbReference type="EMBL" id="QRDV01000026">
    <property type="protein sequence ID" value="RED37665.1"/>
    <property type="molecule type" value="Genomic_DNA"/>
</dbReference>
<gene>
    <name evidence="1" type="ORF">DFQ10_1261</name>
</gene>
<reference evidence="1 2" key="1">
    <citation type="submission" date="2018-07" db="EMBL/GenBank/DDBJ databases">
        <title>Genomic Encyclopedia of Type Strains, Phase III (KMG-III): the genomes of soil and plant-associated and newly described type strains.</title>
        <authorList>
            <person name="Whitman W."/>
        </authorList>
    </citation>
    <scope>NUCLEOTIDE SEQUENCE [LARGE SCALE GENOMIC DNA]</scope>
    <source>
        <strain evidence="1 2">CECT 7946</strain>
    </source>
</reference>
<evidence type="ECO:0000313" key="2">
    <source>
        <dbReference type="Proteomes" id="UP000256980"/>
    </source>
</evidence>
<proteinExistence type="predicted"/>
<sequence length="267" mass="31380">MKKTLYISIFFIFNIWNISYSQDSEKQKKYIEKDTSFISELKKAYDVSCEDFFEKLEIPYRKRENLGFGYQIIDSGKGLGSISFDYQILFLNDEILAYNISTEINENKSDRIKKLYKDKLSGIFEVDENYKVSPLSSDMNKIYISLNPKKEFLDNTVNELMNPFFSRTYGTMCGEAMRTLDNRKLFDQFICEENCEYLLYSMNPATRIMSIEFYYSNLNKFNKAQQKIINLRIEELKNEPLIMEICSGCIYSGKSSNKIISELANSR</sequence>
<dbReference type="AlphaFoldDB" id="A0A3D9GRD9"/>
<organism evidence="1 2">
    <name type="scientific">Winogradskyella eximia</name>
    <dbReference type="NCBI Taxonomy" id="262006"/>
    <lineage>
        <taxon>Bacteria</taxon>
        <taxon>Pseudomonadati</taxon>
        <taxon>Bacteroidota</taxon>
        <taxon>Flavobacteriia</taxon>
        <taxon>Flavobacteriales</taxon>
        <taxon>Flavobacteriaceae</taxon>
        <taxon>Winogradskyella</taxon>
    </lineage>
</organism>
<comment type="caution">
    <text evidence="1">The sequence shown here is derived from an EMBL/GenBank/DDBJ whole genome shotgun (WGS) entry which is preliminary data.</text>
</comment>
<name>A0A3D9GRD9_9FLAO</name>
<dbReference type="Proteomes" id="UP000256980">
    <property type="component" value="Unassembled WGS sequence"/>
</dbReference>